<keyword evidence="3" id="KW-1185">Reference proteome</keyword>
<reference evidence="3" key="1">
    <citation type="submission" date="2015-02" db="EMBL/GenBank/DDBJ databases">
        <title>Characterization of two novel Thaumarchaeota isolated from the Northern Adriatic Sea.</title>
        <authorList>
            <person name="Bayer B."/>
            <person name="Vojvoda J."/>
            <person name="Offre P."/>
            <person name="Srivastava A."/>
            <person name="Elisabeth N."/>
            <person name="Garcia J.A.L."/>
            <person name="Schleper C."/>
            <person name="Herndl G.J."/>
        </authorList>
    </citation>
    <scope>NUCLEOTIDE SEQUENCE [LARGE SCALE GENOMIC DNA]</scope>
    <source>
        <strain evidence="3">D3C</strain>
    </source>
</reference>
<accession>A0A0C5BXY7</accession>
<dbReference type="KEGG" id="nid:NPIRD3C_1959"/>
<dbReference type="HOGENOM" id="CLU_149111_0_0_2"/>
<keyword evidence="1" id="KW-0472">Membrane</keyword>
<dbReference type="PATRIC" id="fig|1582439.9.peg.2023"/>
<dbReference type="GeneID" id="41601036"/>
<evidence type="ECO:0008006" key="4">
    <source>
        <dbReference type="Google" id="ProtNLM"/>
    </source>
</evidence>
<dbReference type="AlphaFoldDB" id="A0A0C5BXY7"/>
<reference evidence="2 3" key="2">
    <citation type="journal article" date="2016" name="ISME J.">
        <title>Physiological and genomic characterization of two novel marine thaumarchaeal strains indicates niche differentiation.</title>
        <authorList>
            <person name="Bayer B."/>
            <person name="Vojvoda J."/>
            <person name="Offre P."/>
            <person name="Alves R.J."/>
            <person name="Elisabeth N.H."/>
            <person name="Garcia J.A."/>
            <person name="Volland J.M."/>
            <person name="Srivastava A."/>
            <person name="Schleper C."/>
            <person name="Herndl G.J."/>
        </authorList>
    </citation>
    <scope>NUCLEOTIDE SEQUENCE [LARGE SCALE GENOMIC DNA]</scope>
    <source>
        <strain evidence="2 3">D3C</strain>
    </source>
</reference>
<protein>
    <recommendedName>
        <fullName evidence="4">Intracellular proteinase inhibitor BsuPI domain-containing protein</fullName>
    </recommendedName>
</protein>
<dbReference type="OrthoDB" id="24807at2157"/>
<evidence type="ECO:0000313" key="3">
    <source>
        <dbReference type="Proteomes" id="UP000032027"/>
    </source>
</evidence>
<dbReference type="EMBL" id="CP010868">
    <property type="protein sequence ID" value="AJM93169.1"/>
    <property type="molecule type" value="Genomic_DNA"/>
</dbReference>
<feature type="transmembrane region" description="Helical" evidence="1">
    <location>
        <begin position="6"/>
        <end position="25"/>
    </location>
</feature>
<name>A0A0C5BXY7_9ARCH</name>
<keyword evidence="1" id="KW-0812">Transmembrane</keyword>
<evidence type="ECO:0000313" key="2">
    <source>
        <dbReference type="EMBL" id="AJM93169.1"/>
    </source>
</evidence>
<organism evidence="2 3">
    <name type="scientific">Nitrosopumilus piranensis</name>
    <dbReference type="NCBI Taxonomy" id="1582439"/>
    <lineage>
        <taxon>Archaea</taxon>
        <taxon>Nitrososphaerota</taxon>
        <taxon>Nitrososphaeria</taxon>
        <taxon>Nitrosopumilales</taxon>
        <taxon>Nitrosopumilaceae</taxon>
        <taxon>Nitrosopumilus</taxon>
    </lineage>
</organism>
<proteinExistence type="predicted"/>
<reference evidence="2 3" key="3">
    <citation type="journal article" date="2019" name="Int. J. Syst. Evol. Microbiol.">
        <title>Nitrosopumilus adriaticus sp. nov. and Nitrosopumilus piranensis sp. nov., two ammonia-oxidizing archaea from the Adriatic Sea and members of the class Nitrososphaeria.</title>
        <authorList>
            <person name="Bayer B."/>
            <person name="Vojvoda J."/>
            <person name="Reinthaler T."/>
            <person name="Reyes C."/>
            <person name="Pinto M."/>
            <person name="Herndl G.J."/>
        </authorList>
    </citation>
    <scope>NUCLEOTIDE SEQUENCE [LARGE SCALE GENOMIC DNA]</scope>
    <source>
        <strain evidence="2 3">D3C</strain>
    </source>
</reference>
<dbReference type="RefSeq" id="WP_148703877.1">
    <property type="nucleotide sequence ID" value="NZ_CP010868.1"/>
</dbReference>
<dbReference type="Proteomes" id="UP000032027">
    <property type="component" value="Chromosome"/>
</dbReference>
<sequence length="148" mass="16239">MLSKSLVIFVGIGVIAGLGYGIFLIDVKNTSQLVYVEGPGISILTEKFDFKKGEEINIIIKNTGTVPITFSDKSYGLRITGLSGILMYTPTSAQVISELKPNEEVELSWDQIKNDGDVTLEGLYKISTKGFDPMGKKVERSTTVTIWK</sequence>
<evidence type="ECO:0000256" key="1">
    <source>
        <dbReference type="SAM" id="Phobius"/>
    </source>
</evidence>
<dbReference type="STRING" id="1582439.NPIRD3C_1959"/>
<gene>
    <name evidence="2" type="ORF">NPIRD3C_1959</name>
</gene>
<keyword evidence="1" id="KW-1133">Transmembrane helix</keyword>